<evidence type="ECO:0000256" key="2">
    <source>
        <dbReference type="ARBA" id="ARBA00009177"/>
    </source>
</evidence>
<feature type="transmembrane region" description="Helical" evidence="8">
    <location>
        <begin position="523"/>
        <end position="542"/>
    </location>
</feature>
<dbReference type="InterPro" id="IPR004776">
    <property type="entry name" value="Mem_transp_PIN-like"/>
</dbReference>
<organism evidence="9 10">
    <name type="scientific">Mucuna pruriens</name>
    <name type="common">Velvet bean</name>
    <name type="synonym">Dolichos pruriens</name>
    <dbReference type="NCBI Taxonomy" id="157652"/>
    <lineage>
        <taxon>Eukaryota</taxon>
        <taxon>Viridiplantae</taxon>
        <taxon>Streptophyta</taxon>
        <taxon>Embryophyta</taxon>
        <taxon>Tracheophyta</taxon>
        <taxon>Spermatophyta</taxon>
        <taxon>Magnoliopsida</taxon>
        <taxon>eudicotyledons</taxon>
        <taxon>Gunneridae</taxon>
        <taxon>Pentapetalae</taxon>
        <taxon>rosids</taxon>
        <taxon>fabids</taxon>
        <taxon>Fabales</taxon>
        <taxon>Fabaceae</taxon>
        <taxon>Papilionoideae</taxon>
        <taxon>50 kb inversion clade</taxon>
        <taxon>NPAAA clade</taxon>
        <taxon>indigoferoid/millettioid clade</taxon>
        <taxon>Phaseoleae</taxon>
        <taxon>Mucuna</taxon>
    </lineage>
</organism>
<dbReference type="InterPro" id="IPR051107">
    <property type="entry name" value="Auxin_Efflux_Carrier"/>
</dbReference>
<dbReference type="Proteomes" id="UP000257109">
    <property type="component" value="Unassembled WGS sequence"/>
</dbReference>
<dbReference type="EMBL" id="QJKJ01010305">
    <property type="protein sequence ID" value="RDX74068.1"/>
    <property type="molecule type" value="Genomic_DNA"/>
</dbReference>
<feature type="transmembrane region" description="Helical" evidence="8">
    <location>
        <begin position="402"/>
        <end position="420"/>
    </location>
</feature>
<dbReference type="GO" id="GO:0005886">
    <property type="term" value="C:plasma membrane"/>
    <property type="evidence" value="ECO:0007669"/>
    <property type="project" value="TreeGrafter"/>
</dbReference>
<keyword evidence="4 8" id="KW-0812">Transmembrane</keyword>
<dbReference type="GO" id="GO:0009734">
    <property type="term" value="P:auxin-activated signaling pathway"/>
    <property type="evidence" value="ECO:0007669"/>
    <property type="project" value="UniProtKB-UniRule"/>
</dbReference>
<evidence type="ECO:0000256" key="8">
    <source>
        <dbReference type="RuleBase" id="RU362108"/>
    </source>
</evidence>
<comment type="function">
    <text evidence="8">May act as a component of the auxin efflux carrier.</text>
</comment>
<name>A0A371F6Z8_MUCPR</name>
<keyword evidence="7 8" id="KW-0927">Auxin signaling pathway</keyword>
<dbReference type="Pfam" id="PF03547">
    <property type="entry name" value="Mem_trans"/>
    <property type="match status" value="1"/>
</dbReference>
<protein>
    <recommendedName>
        <fullName evidence="8">Auxin efflux carrier component</fullName>
    </recommendedName>
</protein>
<evidence type="ECO:0000256" key="5">
    <source>
        <dbReference type="ARBA" id="ARBA00022989"/>
    </source>
</evidence>
<keyword evidence="6 8" id="KW-0472">Membrane</keyword>
<feature type="transmembrane region" description="Helical" evidence="8">
    <location>
        <begin position="42"/>
        <end position="59"/>
    </location>
</feature>
<comment type="caution">
    <text evidence="9">The sequence shown here is derived from an EMBL/GenBank/DDBJ whole genome shotgun (WGS) entry which is preliminary data.</text>
</comment>
<dbReference type="GO" id="GO:0009926">
    <property type="term" value="P:auxin polar transport"/>
    <property type="evidence" value="ECO:0007669"/>
    <property type="project" value="TreeGrafter"/>
</dbReference>
<dbReference type="InterPro" id="IPR014024">
    <property type="entry name" value="Auxin_eff_plant"/>
</dbReference>
<gene>
    <name evidence="9" type="primary">PIN2</name>
    <name evidence="9" type="ORF">CR513_46226</name>
</gene>
<feature type="non-terminal residue" evidence="9">
    <location>
        <position position="1"/>
    </location>
</feature>
<keyword evidence="3 8" id="KW-0813">Transport</keyword>
<evidence type="ECO:0000313" key="10">
    <source>
        <dbReference type="Proteomes" id="UP000257109"/>
    </source>
</evidence>
<evidence type="ECO:0000256" key="6">
    <source>
        <dbReference type="ARBA" id="ARBA00023136"/>
    </source>
</evidence>
<evidence type="ECO:0000256" key="7">
    <source>
        <dbReference type="ARBA" id="ARBA00023294"/>
    </source>
</evidence>
<proteinExistence type="inferred from homology"/>
<feature type="transmembrane region" description="Helical" evidence="8">
    <location>
        <begin position="432"/>
        <end position="451"/>
    </location>
</feature>
<feature type="transmembrane region" description="Helical" evidence="8">
    <location>
        <begin position="463"/>
        <end position="485"/>
    </location>
</feature>
<feature type="transmembrane region" description="Helical" evidence="8">
    <location>
        <begin position="12"/>
        <end position="30"/>
    </location>
</feature>
<dbReference type="GO" id="GO:0005783">
    <property type="term" value="C:endoplasmic reticulum"/>
    <property type="evidence" value="ECO:0007669"/>
    <property type="project" value="TreeGrafter"/>
</dbReference>
<dbReference type="STRING" id="157652.A0A371F6Z8"/>
<comment type="similarity">
    <text evidence="2 8">Belongs to the auxin efflux carrier (TC 2.A.69.1) family.</text>
</comment>
<feature type="transmembrane region" description="Helical" evidence="8">
    <location>
        <begin position="132"/>
        <end position="152"/>
    </location>
</feature>
<dbReference type="GO" id="GO:0010329">
    <property type="term" value="F:auxin efflux transmembrane transporter activity"/>
    <property type="evidence" value="ECO:0007669"/>
    <property type="project" value="TreeGrafter"/>
</dbReference>
<comment type="subcellular location">
    <subcellularLocation>
        <location evidence="1 8">Membrane</location>
        <topology evidence="1 8">Multi-pass membrane protein</topology>
    </subcellularLocation>
</comment>
<evidence type="ECO:0000313" key="9">
    <source>
        <dbReference type="EMBL" id="RDX74068.1"/>
    </source>
</evidence>
<accession>A0A371F6Z8</accession>
<reference evidence="9" key="1">
    <citation type="submission" date="2018-05" db="EMBL/GenBank/DDBJ databases">
        <title>Draft genome of Mucuna pruriens seed.</title>
        <authorList>
            <person name="Nnadi N.E."/>
            <person name="Vos R."/>
            <person name="Hasami M.H."/>
            <person name="Devisetty U.K."/>
            <person name="Aguiy J.C."/>
        </authorList>
    </citation>
    <scope>NUCLEOTIDE SEQUENCE [LARGE SCALE GENOMIC DNA]</scope>
    <source>
        <strain evidence="9">JCA_2017</strain>
    </source>
</reference>
<sequence length="545" mass="60122">MIKGKDVYEVVAALVPLYVAVFLAYGSVRWWKVFTAEQCSGINRFVAVFAVPFLSFKFIASNNPYAMNFKFLAGDSLQKVVILFLLFLWNSVTKWGSIDWTITLFSLSTLPNTLIMGVPLLKAMYGEFTGSLMVQIVVLQSVIWNTLLLFMFEYRGAKLLLREQFPDTARAIASLRVDSSVSSLSGREPLETETEIGENGELHVVVRSMSRSASIASSFQKGVEIYSVASSREQSERSSSMSRTNFHTRNAGFEEGRYWRSRSVGDGAFNNGVVSSFPKLPASKSGGAATNKGLHMFVWSSTASPNFDANIRHSLNAVASISEPVHFPRQTAPPTVWHFAYAAVDEVEIEEGITHPVMGSRKKEVSTEEGDANKKQEMPRATVIIKLILTMVWRNLIRNPNTYSWVLGLIWSLIFFRWNIKMPSIIEGSITIVSNTGLGMAMFSLGLFMALQPKIITCGKARAALAMAIKFLVGPAVIAATTTAIGIRGVLLHIQIVQAALPQGIIPFVFAKEYNLHADILSTAVIFGMVLALPVTIIYYVLLAL</sequence>
<dbReference type="PANTHER" id="PTHR31752">
    <property type="entry name" value="AUXIN EFFLUX CARRIER COMPONENT 1B-RELATED"/>
    <property type="match status" value="1"/>
</dbReference>
<dbReference type="OrthoDB" id="1868374at2759"/>
<dbReference type="AlphaFoldDB" id="A0A371F6Z8"/>
<dbReference type="PANTHER" id="PTHR31752:SF4">
    <property type="entry name" value="AUXIN EFFLUX CARRIER COMPONENT 2"/>
    <property type="match status" value="1"/>
</dbReference>
<dbReference type="NCBIfam" id="TIGR00946">
    <property type="entry name" value="2a69"/>
    <property type="match status" value="1"/>
</dbReference>
<evidence type="ECO:0000256" key="1">
    <source>
        <dbReference type="ARBA" id="ARBA00004141"/>
    </source>
</evidence>
<comment type="caution">
    <text evidence="8">Lacks conserved residue(s) required for the propagation of feature annotation.</text>
</comment>
<evidence type="ECO:0000256" key="4">
    <source>
        <dbReference type="ARBA" id="ARBA00022692"/>
    </source>
</evidence>
<keyword evidence="10" id="KW-1185">Reference proteome</keyword>
<keyword evidence="5 8" id="KW-1133">Transmembrane helix</keyword>
<evidence type="ECO:0000256" key="3">
    <source>
        <dbReference type="ARBA" id="ARBA00022448"/>
    </source>
</evidence>